<feature type="domain" description="DNA methylase adenine-specific" evidence="8">
    <location>
        <begin position="299"/>
        <end position="584"/>
    </location>
</feature>
<comment type="caution">
    <text evidence="9">The sequence shown here is derived from an EMBL/GenBank/DDBJ whole genome shotgun (WGS) entry which is preliminary data.</text>
</comment>
<dbReference type="GO" id="GO:0003677">
    <property type="term" value="F:DNA binding"/>
    <property type="evidence" value="ECO:0007669"/>
    <property type="project" value="InterPro"/>
</dbReference>
<dbReference type="PRINTS" id="PR00507">
    <property type="entry name" value="N12N6MTFRASE"/>
</dbReference>
<dbReference type="InterPro" id="IPR050953">
    <property type="entry name" value="N4_N6_ade-DNA_methylase"/>
</dbReference>
<evidence type="ECO:0000256" key="3">
    <source>
        <dbReference type="ARBA" id="ARBA00022603"/>
    </source>
</evidence>
<dbReference type="Pfam" id="PF02384">
    <property type="entry name" value="N6_Mtase"/>
    <property type="match status" value="1"/>
</dbReference>
<reference evidence="9 10" key="1">
    <citation type="submission" date="2013-04" db="EMBL/GenBank/DDBJ databases">
        <title>Oceanococcus atlanticus 22II-S10r2 Genome Sequencing.</title>
        <authorList>
            <person name="Lai Q."/>
            <person name="Li G."/>
            <person name="Shao Z."/>
        </authorList>
    </citation>
    <scope>NUCLEOTIDE SEQUENCE [LARGE SCALE GENOMIC DNA]</scope>
    <source>
        <strain evidence="9 10">22II-S10r2</strain>
    </source>
</reference>
<protein>
    <recommendedName>
        <fullName evidence="2">site-specific DNA-methyltransferase (adenine-specific)</fullName>
        <ecNumber evidence="2">2.1.1.72</ecNumber>
    </recommendedName>
</protein>
<keyword evidence="3" id="KW-0489">Methyltransferase</keyword>
<dbReference type="InterPro" id="IPR003356">
    <property type="entry name" value="DNA_methylase_A-5"/>
</dbReference>
<dbReference type="GO" id="GO:0032259">
    <property type="term" value="P:methylation"/>
    <property type="evidence" value="ECO:0007669"/>
    <property type="project" value="UniProtKB-KW"/>
</dbReference>
<evidence type="ECO:0000313" key="10">
    <source>
        <dbReference type="Proteomes" id="UP000192342"/>
    </source>
</evidence>
<evidence type="ECO:0000256" key="4">
    <source>
        <dbReference type="ARBA" id="ARBA00022679"/>
    </source>
</evidence>
<evidence type="ECO:0000256" key="5">
    <source>
        <dbReference type="ARBA" id="ARBA00022691"/>
    </source>
</evidence>
<sequence>MNNLSLLLEILGYDTSRGWLPANEFDQIVGPVSALRRARDHMNVCGAFGTWQTLRRSDGQQRFTPFLFIAEAKDDDTAKTVVHRRVWSQGLAPFLIISTPKYVYISEGYHFSHSNWEQSVKRVQWEQLKSGVDSNDRKVLTRFAANRLLSSVAWRDFTINPSSRVDRRLLSTLEALSCHVTQQSGVSARSANTLIGRFLYFYILHDRALIDEGWLAKFGAESAFTQRNDNLNTKMAWEVFDELDKLLNGSIFPLTKGERSQFSDADVRLLRDCIKLGDEPYGSLRQLNFFDFDLSCLQTETLSAIYEQFLKTEDAEKKRTEGVFYTPPFLADFVLDRVEDAVELNDSKRIIDCTAGSGVFVVGAYRRIIESLLQKKRETYLSAAKLRDTLTGSVFAIEKNPSAHAVTSFSLYLTMLDYVAPRELNDCLHGQAEEPLFPHLAKHNIICSDFFTTSPPQNESQRFDIAIGNPPWQKLAEVTSAEGIKNTTRFEAQVDANEAAEHAVWLLLDKYLRKDGIAAQVVPTKSLVSPSAKRFPLQLAQKVEVIGVVNLTHLRYQLFKNARQAASVVILRNNEPAQSSTAWVLSPTRAHLPGPTDLGAPWMIPYDPSQIQKVHQRTLAKGGSSWFESIMLRPIDRHIRRYVADIVELNRVCSLKGFLEAHKLNLARGGSPAQTGLTAAAICGADKNSANDFRKFEGIHFISPLRQRTTIPELPYSGLASDWQKSINQAFIRRFSGHVLIIPRSLQGIAYVRAPLAFNSSLNALYFKKYPLTHEESGYQERVLTAIGRYLESDVAQYLIAITGRLWMLDRTRLEKNDLLNIPLPFKDIDDELINLLHDEDQDRLSMALLKRFGFSQSMTEVVLEYSKFRKSFEDGQVPVFFASSPTNQDFSAYKNALSRALRSLCDESIDIHISPINAETNTYRVSIQLDEKSDSRFFVSRQAGTADFFECSALEHNDAQTSVELVKPAEKFRWTIESAYTDGAKIIQTFLEE</sequence>
<keyword evidence="4" id="KW-0808">Transferase</keyword>
<dbReference type="EC" id="2.1.1.72" evidence="2"/>
<evidence type="ECO:0000256" key="7">
    <source>
        <dbReference type="ARBA" id="ARBA00047942"/>
    </source>
</evidence>
<comment type="catalytic activity">
    <reaction evidence="7">
        <text>a 2'-deoxyadenosine in DNA + S-adenosyl-L-methionine = an N(6)-methyl-2'-deoxyadenosine in DNA + S-adenosyl-L-homocysteine + H(+)</text>
        <dbReference type="Rhea" id="RHEA:15197"/>
        <dbReference type="Rhea" id="RHEA-COMP:12418"/>
        <dbReference type="Rhea" id="RHEA-COMP:12419"/>
        <dbReference type="ChEBI" id="CHEBI:15378"/>
        <dbReference type="ChEBI" id="CHEBI:57856"/>
        <dbReference type="ChEBI" id="CHEBI:59789"/>
        <dbReference type="ChEBI" id="CHEBI:90615"/>
        <dbReference type="ChEBI" id="CHEBI:90616"/>
        <dbReference type="EC" id="2.1.1.72"/>
    </reaction>
</comment>
<dbReference type="Gene3D" id="3.40.50.150">
    <property type="entry name" value="Vaccinia Virus protein VP39"/>
    <property type="match status" value="1"/>
</dbReference>
<dbReference type="Proteomes" id="UP000192342">
    <property type="component" value="Unassembled WGS sequence"/>
</dbReference>
<dbReference type="RefSeq" id="WP_083560601.1">
    <property type="nucleotide sequence ID" value="NZ_AQQV01000001.1"/>
</dbReference>
<keyword evidence="5" id="KW-0949">S-adenosyl-L-methionine</keyword>
<dbReference type="EMBL" id="AQQV01000001">
    <property type="protein sequence ID" value="ORE89464.1"/>
    <property type="molecule type" value="Genomic_DNA"/>
</dbReference>
<evidence type="ECO:0000256" key="6">
    <source>
        <dbReference type="ARBA" id="ARBA00022747"/>
    </source>
</evidence>
<dbReference type="PANTHER" id="PTHR33841:SF5">
    <property type="entry name" value="DNA METHYLASE (MODIFICATION METHYLASE) (METHYLTRANSFERASE)-RELATED"/>
    <property type="match status" value="1"/>
</dbReference>
<evidence type="ECO:0000313" key="9">
    <source>
        <dbReference type="EMBL" id="ORE89464.1"/>
    </source>
</evidence>
<comment type="similarity">
    <text evidence="1">Belongs to the N(4)/N(6)-methyltransferase family.</text>
</comment>
<keyword evidence="6" id="KW-0680">Restriction system</keyword>
<dbReference type="GO" id="GO:0008170">
    <property type="term" value="F:N-methyltransferase activity"/>
    <property type="evidence" value="ECO:0007669"/>
    <property type="project" value="InterPro"/>
</dbReference>
<accession>A0A1Y1SII0</accession>
<dbReference type="OrthoDB" id="9782445at2"/>
<evidence type="ECO:0000256" key="1">
    <source>
        <dbReference type="ARBA" id="ARBA00006594"/>
    </source>
</evidence>
<dbReference type="AlphaFoldDB" id="A0A1Y1SII0"/>
<evidence type="ECO:0000256" key="2">
    <source>
        <dbReference type="ARBA" id="ARBA00011900"/>
    </source>
</evidence>
<dbReference type="InterPro" id="IPR029063">
    <property type="entry name" value="SAM-dependent_MTases_sf"/>
</dbReference>
<evidence type="ECO:0000259" key="8">
    <source>
        <dbReference type="Pfam" id="PF02384"/>
    </source>
</evidence>
<dbReference type="GO" id="GO:0009007">
    <property type="term" value="F:site-specific DNA-methyltransferase (adenine-specific) activity"/>
    <property type="evidence" value="ECO:0007669"/>
    <property type="project" value="UniProtKB-EC"/>
</dbReference>
<name>A0A1Y1SII0_9GAMM</name>
<dbReference type="GO" id="GO:0009307">
    <property type="term" value="P:DNA restriction-modification system"/>
    <property type="evidence" value="ECO:0007669"/>
    <property type="project" value="UniProtKB-KW"/>
</dbReference>
<dbReference type="SUPFAM" id="SSF53335">
    <property type="entry name" value="S-adenosyl-L-methionine-dependent methyltransferases"/>
    <property type="match status" value="1"/>
</dbReference>
<organism evidence="9 10">
    <name type="scientific">Oceanococcus atlanticus</name>
    <dbReference type="NCBI Taxonomy" id="1317117"/>
    <lineage>
        <taxon>Bacteria</taxon>
        <taxon>Pseudomonadati</taxon>
        <taxon>Pseudomonadota</taxon>
        <taxon>Gammaproteobacteria</taxon>
        <taxon>Chromatiales</taxon>
        <taxon>Oceanococcaceae</taxon>
        <taxon>Oceanococcus</taxon>
    </lineage>
</organism>
<gene>
    <name evidence="9" type="ORF">ATO7_06275</name>
</gene>
<keyword evidence="10" id="KW-1185">Reference proteome</keyword>
<dbReference type="InterPro" id="IPR002052">
    <property type="entry name" value="DNA_methylase_N6_adenine_CS"/>
</dbReference>
<dbReference type="PROSITE" id="PS00092">
    <property type="entry name" value="N6_MTASE"/>
    <property type="match status" value="1"/>
</dbReference>
<dbReference type="STRING" id="1317117.ATO7_06275"/>
<dbReference type="PANTHER" id="PTHR33841">
    <property type="entry name" value="DNA METHYLTRANSFERASE YEEA-RELATED"/>
    <property type="match status" value="1"/>
</dbReference>
<proteinExistence type="inferred from homology"/>